<accession>A0ABU0AQD0</accession>
<evidence type="ECO:0000313" key="3">
    <source>
        <dbReference type="Proteomes" id="UP001238088"/>
    </source>
</evidence>
<dbReference type="EMBL" id="JAUSUB010000041">
    <property type="protein sequence ID" value="MDQ0273506.1"/>
    <property type="molecule type" value="Genomic_DNA"/>
</dbReference>
<dbReference type="GO" id="GO:0016787">
    <property type="term" value="F:hydrolase activity"/>
    <property type="evidence" value="ECO:0007669"/>
    <property type="project" value="UniProtKB-KW"/>
</dbReference>
<organism evidence="2 3">
    <name type="scientific">Cytobacillus purgationiresistens</name>
    <dbReference type="NCBI Taxonomy" id="863449"/>
    <lineage>
        <taxon>Bacteria</taxon>
        <taxon>Bacillati</taxon>
        <taxon>Bacillota</taxon>
        <taxon>Bacilli</taxon>
        <taxon>Bacillales</taxon>
        <taxon>Bacillaceae</taxon>
        <taxon>Cytobacillus</taxon>
    </lineage>
</organism>
<comment type="caution">
    <text evidence="2">The sequence shown here is derived from an EMBL/GenBank/DDBJ whole genome shotgun (WGS) entry which is preliminary data.</text>
</comment>
<feature type="compositionally biased region" description="Polar residues" evidence="1">
    <location>
        <begin position="62"/>
        <end position="71"/>
    </location>
</feature>
<sequence>MSNNQTDIFSMFNLVDEYAEEKRKQEEAEKKKKQVEAEIQKKKAEEENAKFMADLKEKSRAAQGSSNSTASEPPKETVKEDLFDINEQTIIRHFGESIEITSYFSPDEIAEGILVNKKGEKVRVPIEKDMLRKRMEKEFPELVKEHTDVIYERKKNIVFLPMKAKKKGCSEENLSVERFSINRVAAKIPYELLEEFVSVAKKLANESLEIHADIYYNFQEEKFFLDFPFQRVHKYWVEVTEKVESIVDRVGDSAKVMEIHSHHNMLAIPSSLDNESERVPGMVYGIVGEVNNFFPAVMTRVFVSEEYGHLIINPKMIFESPFCNVGGIDINRIEVGQK</sequence>
<protein>
    <submittedName>
        <fullName evidence="2">Metal-dependent hydrolase</fullName>
    </submittedName>
</protein>
<proteinExistence type="predicted"/>
<keyword evidence="2" id="KW-0378">Hydrolase</keyword>
<evidence type="ECO:0000256" key="1">
    <source>
        <dbReference type="SAM" id="MobiDB-lite"/>
    </source>
</evidence>
<reference evidence="2 3" key="1">
    <citation type="submission" date="2023-07" db="EMBL/GenBank/DDBJ databases">
        <title>Genomic Encyclopedia of Type Strains, Phase IV (KMG-IV): sequencing the most valuable type-strain genomes for metagenomic binning, comparative biology and taxonomic classification.</title>
        <authorList>
            <person name="Goeker M."/>
        </authorList>
    </citation>
    <scope>NUCLEOTIDE SEQUENCE [LARGE SCALE GENOMIC DNA]</scope>
    <source>
        <strain evidence="2 3">DSM 23494</strain>
    </source>
</reference>
<gene>
    <name evidence="2" type="ORF">J2S17_005438</name>
</gene>
<keyword evidence="3" id="KW-1185">Reference proteome</keyword>
<feature type="region of interest" description="Disordered" evidence="1">
    <location>
        <begin position="20"/>
        <end position="79"/>
    </location>
</feature>
<feature type="compositionally biased region" description="Basic and acidic residues" evidence="1">
    <location>
        <begin position="20"/>
        <end position="60"/>
    </location>
</feature>
<dbReference type="RefSeq" id="WP_307479712.1">
    <property type="nucleotide sequence ID" value="NZ_JAUSUB010000041.1"/>
</dbReference>
<name>A0ABU0AQD0_9BACI</name>
<evidence type="ECO:0000313" key="2">
    <source>
        <dbReference type="EMBL" id="MDQ0273506.1"/>
    </source>
</evidence>
<dbReference type="Proteomes" id="UP001238088">
    <property type="component" value="Unassembled WGS sequence"/>
</dbReference>